<feature type="coiled-coil region" evidence="1">
    <location>
        <begin position="485"/>
        <end position="551"/>
    </location>
</feature>
<dbReference type="OrthoDB" id="2019993at2759"/>
<feature type="region of interest" description="Disordered" evidence="2">
    <location>
        <begin position="88"/>
        <end position="130"/>
    </location>
</feature>
<organism evidence="3 4">
    <name type="scientific">Kingdonia uniflora</name>
    <dbReference type="NCBI Taxonomy" id="39325"/>
    <lineage>
        <taxon>Eukaryota</taxon>
        <taxon>Viridiplantae</taxon>
        <taxon>Streptophyta</taxon>
        <taxon>Embryophyta</taxon>
        <taxon>Tracheophyta</taxon>
        <taxon>Spermatophyta</taxon>
        <taxon>Magnoliopsida</taxon>
        <taxon>Ranunculales</taxon>
        <taxon>Circaeasteraceae</taxon>
        <taxon>Kingdonia</taxon>
    </lineage>
</organism>
<dbReference type="PANTHER" id="PTHR47490">
    <property type="entry name" value="PROTEIN BLISTER"/>
    <property type="match status" value="1"/>
</dbReference>
<evidence type="ECO:0000256" key="2">
    <source>
        <dbReference type="SAM" id="MobiDB-lite"/>
    </source>
</evidence>
<comment type="caution">
    <text evidence="3">The sequence shown here is derived from an EMBL/GenBank/DDBJ whole genome shotgun (WGS) entry which is preliminary data.</text>
</comment>
<feature type="compositionally biased region" description="Basic and acidic residues" evidence="2">
    <location>
        <begin position="1"/>
        <end position="17"/>
    </location>
</feature>
<proteinExistence type="predicted"/>
<evidence type="ECO:0000256" key="1">
    <source>
        <dbReference type="SAM" id="Coils"/>
    </source>
</evidence>
<keyword evidence="1" id="KW-0175">Coiled coil</keyword>
<dbReference type="Proteomes" id="UP000541444">
    <property type="component" value="Unassembled WGS sequence"/>
</dbReference>
<keyword evidence="4" id="KW-1185">Reference proteome</keyword>
<accession>A0A7J7LP03</accession>
<sequence length="794" mass="87363">MLQLEEFRKKKAEERSKKTGSTGQENVGIKHISSDGATTSEVGGISSDVSVVVVATGDSKAIDSSQTTDIVSANGASEVSHNAFYTNPVQKPATDQEPKWVATSGLSGSLPASHDRHGEENNFYQPSYSPSEAQLEEDQSYLKKYSANGPSASADSLTSILSEKLNSFPMQSGFGFASTSNSGNTSTFYDAILLISSYVIENLIFSSSGFINPMAKLTEPVTGVDNGGSIFNNRFRGSINLDYNTHNVAWKSPEAFSKASSLDLKSAPLHSAVSETGNRRTRPSFLDSIVPRVAPGPQSSYNLSPEVDPFSFNSSKVSAYTLPSPNSQQPFPNNLSTTSSDKLRDSYETWSSSSISTSYEQDPLRQSVINKTIEFPPLKQEDDFSGLEQHIEDLTQEKFSLQRSLEASRVLAESLANENSSLTDSYNQQGAAVSQLKSDMESLQEEIRAHLLELDSVKMEYANAQLECSAADDRAKVLASEVIGLEEKALKLRSSELKLERQLEKSNDEIMSYRKKVSSLEKERQDLQLTIDAMREEKKLLQSKLRKASSEKPVEVKISSVTKNVSTSTEDLGVEISDLVHGVNNGLESMPNASNHEMLNVESFTSSSGSTFPLLPETGELHFPATRAAIPHDQLRTIGNINSLVSELALEKEELVRALTFESSQSLKLKELNKELSRKLEAQTQRLELLTAQIMANENIPGRAIDSQPIQDITVYTDEGDEVTCFICHCGRESLGLDYETFPRRSIKATYQQTAMMKSLGSAITKIPIHILIFLWFDIIDAFWRLRTIVSTSS</sequence>
<gene>
    <name evidence="3" type="ORF">GIB67_024584</name>
</gene>
<evidence type="ECO:0000313" key="4">
    <source>
        <dbReference type="Proteomes" id="UP000541444"/>
    </source>
</evidence>
<dbReference type="PANTHER" id="PTHR47490:SF2">
    <property type="entry name" value="PROTEIN BLISTER"/>
    <property type="match status" value="1"/>
</dbReference>
<dbReference type="AlphaFoldDB" id="A0A7J7LP03"/>
<feature type="region of interest" description="Disordered" evidence="2">
    <location>
        <begin position="1"/>
        <end position="45"/>
    </location>
</feature>
<feature type="coiled-coil region" evidence="1">
    <location>
        <begin position="666"/>
        <end position="693"/>
    </location>
</feature>
<dbReference type="GO" id="GO:0040008">
    <property type="term" value="P:regulation of growth"/>
    <property type="evidence" value="ECO:0007669"/>
    <property type="project" value="InterPro"/>
</dbReference>
<feature type="coiled-coil region" evidence="1">
    <location>
        <begin position="426"/>
        <end position="460"/>
    </location>
</feature>
<feature type="region of interest" description="Disordered" evidence="2">
    <location>
        <begin position="321"/>
        <end position="341"/>
    </location>
</feature>
<feature type="compositionally biased region" description="Low complexity" evidence="2">
    <location>
        <begin position="322"/>
        <end position="336"/>
    </location>
</feature>
<protein>
    <submittedName>
        <fullName evidence="3">Uncharacterized protein</fullName>
    </submittedName>
</protein>
<reference evidence="3 4" key="1">
    <citation type="journal article" date="2020" name="IScience">
        <title>Genome Sequencing of the Endangered Kingdonia uniflora (Circaeasteraceae, Ranunculales) Reveals Potential Mechanisms of Evolutionary Specialization.</title>
        <authorList>
            <person name="Sun Y."/>
            <person name="Deng T."/>
            <person name="Zhang A."/>
            <person name="Moore M.J."/>
            <person name="Landis J.B."/>
            <person name="Lin N."/>
            <person name="Zhang H."/>
            <person name="Zhang X."/>
            <person name="Huang J."/>
            <person name="Zhang X."/>
            <person name="Sun H."/>
            <person name="Wang H."/>
        </authorList>
    </citation>
    <scope>NUCLEOTIDE SEQUENCE [LARGE SCALE GENOMIC DNA]</scope>
    <source>
        <strain evidence="3">TB1705</strain>
        <tissue evidence="3">Leaf</tissue>
    </source>
</reference>
<dbReference type="EMBL" id="JACGCM010002131">
    <property type="protein sequence ID" value="KAF6144357.1"/>
    <property type="molecule type" value="Genomic_DNA"/>
</dbReference>
<name>A0A7J7LP03_9MAGN</name>
<evidence type="ECO:0000313" key="3">
    <source>
        <dbReference type="EMBL" id="KAF6144357.1"/>
    </source>
</evidence>
<dbReference type="InterPro" id="IPR044194">
    <property type="entry name" value="BLISTER"/>
</dbReference>